<organism evidence="2 3">
    <name type="scientific">Kosmotoga pacifica</name>
    <dbReference type="NCBI Taxonomy" id="1330330"/>
    <lineage>
        <taxon>Bacteria</taxon>
        <taxon>Thermotogati</taxon>
        <taxon>Thermotogota</taxon>
        <taxon>Thermotogae</taxon>
        <taxon>Kosmotogales</taxon>
        <taxon>Kosmotogaceae</taxon>
        <taxon>Kosmotoga</taxon>
    </lineage>
</organism>
<dbReference type="KEGG" id="kpf:IX53_01520"/>
<dbReference type="STRING" id="1330330.IX53_01520"/>
<accession>A0A0G2Z9G0</accession>
<dbReference type="RefSeq" id="WP_047753851.1">
    <property type="nucleotide sequence ID" value="NZ_CAJUHA010000022.1"/>
</dbReference>
<dbReference type="PATRIC" id="fig|1330330.3.peg.309"/>
<dbReference type="AlphaFoldDB" id="A0A0G2Z9G0"/>
<gene>
    <name evidence="2" type="ORF">IX53_01520</name>
</gene>
<dbReference type="Pfam" id="PF03780">
    <property type="entry name" value="Asp23"/>
    <property type="match status" value="1"/>
</dbReference>
<name>A0A0G2Z9G0_9BACT</name>
<protein>
    <recommendedName>
        <fullName evidence="4">Alkaline-shock protein</fullName>
    </recommendedName>
</protein>
<evidence type="ECO:0000256" key="1">
    <source>
        <dbReference type="ARBA" id="ARBA00005721"/>
    </source>
</evidence>
<evidence type="ECO:0000313" key="2">
    <source>
        <dbReference type="EMBL" id="AKI96716.1"/>
    </source>
</evidence>
<reference evidence="2 3" key="1">
    <citation type="submission" date="2015-04" db="EMBL/GenBank/DDBJ databases">
        <title>Complete Genome Sequence of Kosmotoga pacifica SLHLJ1.</title>
        <authorList>
            <person name="Jiang L.J."/>
            <person name="Shao Z.Z."/>
            <person name="Jebbar M."/>
        </authorList>
    </citation>
    <scope>NUCLEOTIDE SEQUENCE [LARGE SCALE GENOMIC DNA]</scope>
    <source>
        <strain evidence="2 3">SLHLJ1</strain>
    </source>
</reference>
<comment type="similarity">
    <text evidence="1">Belongs to the asp23 family.</text>
</comment>
<evidence type="ECO:0000313" key="3">
    <source>
        <dbReference type="Proteomes" id="UP000035159"/>
    </source>
</evidence>
<sequence>MLITTEYGKIEITLQAISSIVKKVVSESYGPVNVGSPQQGFFSRILGSEEKHGIKVTEEIDGTLEIDIELVLEYGVRIPAVVANIQENVFHRLKVLTEANNVKVNVYVVGLRD</sequence>
<proteinExistence type="inferred from homology"/>
<dbReference type="Proteomes" id="UP000035159">
    <property type="component" value="Chromosome"/>
</dbReference>
<dbReference type="InterPro" id="IPR005531">
    <property type="entry name" value="Asp23"/>
</dbReference>
<evidence type="ECO:0008006" key="4">
    <source>
        <dbReference type="Google" id="ProtNLM"/>
    </source>
</evidence>
<dbReference type="OrthoDB" id="37537at2"/>
<dbReference type="PANTHER" id="PTHR34297">
    <property type="entry name" value="HYPOTHETICAL CYTOSOLIC PROTEIN-RELATED"/>
    <property type="match status" value="1"/>
</dbReference>
<keyword evidence="3" id="KW-1185">Reference proteome</keyword>
<dbReference type="PANTHER" id="PTHR34297:SF2">
    <property type="entry name" value="ASP23_GLS24 FAMILY ENVELOPE STRESS RESPONSE PROTEIN"/>
    <property type="match status" value="1"/>
</dbReference>
<dbReference type="EMBL" id="CP011232">
    <property type="protein sequence ID" value="AKI96716.1"/>
    <property type="molecule type" value="Genomic_DNA"/>
</dbReference>